<dbReference type="Gene3D" id="2.60.40.10">
    <property type="entry name" value="Immunoglobulins"/>
    <property type="match status" value="1"/>
</dbReference>
<evidence type="ECO:0000313" key="8">
    <source>
        <dbReference type="EMBL" id="WOH37903.1"/>
    </source>
</evidence>
<keyword evidence="9" id="KW-1185">Reference proteome</keyword>
<dbReference type="EMBL" id="CP136600">
    <property type="protein sequence ID" value="WOH37903.1"/>
    <property type="molecule type" value="Genomic_DNA"/>
</dbReference>
<dbReference type="SUPFAM" id="SSF49313">
    <property type="entry name" value="Cadherin-like"/>
    <property type="match status" value="1"/>
</dbReference>
<dbReference type="InterPro" id="IPR050131">
    <property type="entry name" value="Peptidase_S8_subtilisin-like"/>
</dbReference>
<feature type="domain" description="Cadherin" evidence="7">
    <location>
        <begin position="1027"/>
        <end position="1122"/>
    </location>
</feature>
<feature type="region of interest" description="Disordered" evidence="5">
    <location>
        <begin position="1205"/>
        <end position="1241"/>
    </location>
</feature>
<evidence type="ECO:0000256" key="1">
    <source>
        <dbReference type="ARBA" id="ARBA00011073"/>
    </source>
</evidence>
<accession>A0ABZ0GRA9</accession>
<evidence type="ECO:0000256" key="2">
    <source>
        <dbReference type="ARBA" id="ARBA00022670"/>
    </source>
</evidence>
<feature type="compositionally biased region" description="Polar residues" evidence="5">
    <location>
        <begin position="1216"/>
        <end position="1241"/>
    </location>
</feature>
<dbReference type="RefSeq" id="WP_348396680.1">
    <property type="nucleotide sequence ID" value="NZ_CP136600.1"/>
</dbReference>
<dbReference type="PANTHER" id="PTHR43806:SF11">
    <property type="entry name" value="CEREVISIN-RELATED"/>
    <property type="match status" value="1"/>
</dbReference>
<evidence type="ECO:0000256" key="6">
    <source>
        <dbReference type="SAM" id="SignalP"/>
    </source>
</evidence>
<keyword evidence="4" id="KW-0720">Serine protease</keyword>
<organism evidence="8 9">
    <name type="scientific">Thalassotalea fonticola</name>
    <dbReference type="NCBI Taxonomy" id="3065649"/>
    <lineage>
        <taxon>Bacteria</taxon>
        <taxon>Pseudomonadati</taxon>
        <taxon>Pseudomonadota</taxon>
        <taxon>Gammaproteobacteria</taxon>
        <taxon>Alteromonadales</taxon>
        <taxon>Colwelliaceae</taxon>
        <taxon>Thalassotalea</taxon>
    </lineage>
</organism>
<dbReference type="Proteomes" id="UP001301442">
    <property type="component" value="Chromosome"/>
</dbReference>
<comment type="similarity">
    <text evidence="1">Belongs to the peptidase S8 family.</text>
</comment>
<gene>
    <name evidence="8" type="ORF">RI844_01310</name>
</gene>
<name>A0ABZ0GRA9_9GAMM</name>
<sequence>MIFKSSTVALIVSSVLAFSANASDAEIAGQQPSVGNTAQGEENITSDVKSAYVKKNEEMGVYLIRLSEKSAMDASYSYLGDDRSSIVAKVEQQQDAIIKTIRSLDNSAVLTRKARLTENVLYVQMNHSVAQQLTDHFDVVAVELLSEEPNYSSDDEFKRFPFLNVKDVGDSITVAIVGNGIDYTHKSLGGHGNYDMAWANRSNAWDGFPTDTVIGGLDFSAGGEGYHFIDYNPIEDAEDENVKSGAIPSGTAVAAQILAQAPDAKILSYKTWDWSSAYFFPVLDVIIDPNQDGDISDRPEVIVLNAYGNGAFYVEDDTNGSSPTREINLVRRLSASGALVVVGAGQTYFNSYFNLAWRGAVPEALTVGSVNINEDSIVLSEFTPAGPTRGTHQLKPEVVAPAENVTAPLAGSSDATADFAAHSTYAAAYAAGAVAKILASYPELSPLEAKALVANTAVAEGIQGSSTYNEELERNITNVAEVPFMGSGLVDGDTAVTASAVVWETASYQPGLAFGFVEASSSATLSRDITIRNLTDKVQTYSVTTLTNGDKANNGAVSFIYPETINVPANHSVVFNVSMTLDASKLTEKGMSSTEDFTIANFTEENINGYLVFTNSDAASAQLKMPWQVFPKNAETLVKSNQTNSWQMPYEAFDWQDQLWAANANSYTDTLDLTNEGNASKTIYTIPRMRSVDTITESKAGGQGHMIKNLGASVNTDMSCEAGSKLSVAVQMFDKFDIPMAEHFDKAGHLLTYFSIFTQEYVDRMNGDAQQIDMDQNRTDNDILAYVEVLIDNDGKPQVEYIDYSQEYEWWNPRKRFVKSSLGADVSLGDDTVVANICIDELYHGDIQSVDNWNENLGWQFATDRDARADIHEDMIRYNPVIMGRSFTEIIDHTGEYNYPEWTYTNCDPNGVDWMGNPFPEDYCIEEAKTFVAFHTGITKLSDDENAELTWSNKVDLASGESARVSVTTVDDCNPNLIWFGTRPPLHEACPPSVMIFELGTDNTGFSGTEYGADIGVKAGQGFSTYENAENGSVIGKLARHAVRFFNEDEHQGPIYLVNALPGTPFSVATDGTISVANSSALDYEKIKSYTLKVQADYGNRDTQIVDVVIKINNRNDVAPNVVKALRTISSSVGNQINTSVADAFSDAEGDGITFSANNLPQGIVIDRAGLISGVLTQTGNYEATVVATDGINSTNVQMSFNVTGSTDTAPVDNTPIENTPVETLPVENTPTDDVKKSSNSGGSTSAFFILLAGMSFINRRVFK</sequence>
<keyword evidence="3" id="KW-0378">Hydrolase</keyword>
<evidence type="ECO:0000256" key="3">
    <source>
        <dbReference type="ARBA" id="ARBA00022801"/>
    </source>
</evidence>
<feature type="signal peptide" evidence="6">
    <location>
        <begin position="1"/>
        <end position="22"/>
    </location>
</feature>
<evidence type="ECO:0000313" key="9">
    <source>
        <dbReference type="Proteomes" id="UP001301442"/>
    </source>
</evidence>
<dbReference type="InterPro" id="IPR002126">
    <property type="entry name" value="Cadherin-like_dom"/>
</dbReference>
<keyword evidence="2" id="KW-0645">Protease</keyword>
<proteinExistence type="inferred from homology"/>
<evidence type="ECO:0000256" key="5">
    <source>
        <dbReference type="SAM" id="MobiDB-lite"/>
    </source>
</evidence>
<feature type="chain" id="PRO_5046370194" evidence="6">
    <location>
        <begin position="23"/>
        <end position="1264"/>
    </location>
</feature>
<dbReference type="InterPro" id="IPR015919">
    <property type="entry name" value="Cadherin-like_sf"/>
</dbReference>
<reference evidence="8 9" key="1">
    <citation type="submission" date="2023-09" db="EMBL/GenBank/DDBJ databases">
        <authorList>
            <person name="Qi X."/>
        </authorList>
    </citation>
    <scope>NUCLEOTIDE SEQUENCE [LARGE SCALE GENOMIC DNA]</scope>
    <source>
        <strain evidence="8 9">S1-1</strain>
    </source>
</reference>
<dbReference type="SUPFAM" id="SSF52743">
    <property type="entry name" value="Subtilisin-like"/>
    <property type="match status" value="1"/>
</dbReference>
<dbReference type="InterPro" id="IPR013783">
    <property type="entry name" value="Ig-like_fold"/>
</dbReference>
<evidence type="ECO:0000256" key="4">
    <source>
        <dbReference type="ARBA" id="ARBA00022825"/>
    </source>
</evidence>
<dbReference type="PANTHER" id="PTHR43806">
    <property type="entry name" value="PEPTIDASE S8"/>
    <property type="match status" value="1"/>
</dbReference>
<dbReference type="Gene3D" id="3.40.50.200">
    <property type="entry name" value="Peptidase S8/S53 domain"/>
    <property type="match status" value="1"/>
</dbReference>
<dbReference type="Pfam" id="PF00082">
    <property type="entry name" value="Peptidase_S8"/>
    <property type="match status" value="1"/>
</dbReference>
<dbReference type="InterPro" id="IPR036852">
    <property type="entry name" value="Peptidase_S8/S53_dom_sf"/>
</dbReference>
<dbReference type="CDD" id="cd11304">
    <property type="entry name" value="Cadherin_repeat"/>
    <property type="match status" value="1"/>
</dbReference>
<evidence type="ECO:0000259" key="7">
    <source>
        <dbReference type="PROSITE" id="PS50268"/>
    </source>
</evidence>
<dbReference type="PROSITE" id="PS50268">
    <property type="entry name" value="CADHERIN_2"/>
    <property type="match status" value="1"/>
</dbReference>
<dbReference type="Pfam" id="PF05345">
    <property type="entry name" value="He_PIG"/>
    <property type="match status" value="1"/>
</dbReference>
<dbReference type="Gene3D" id="2.60.40.60">
    <property type="entry name" value="Cadherins"/>
    <property type="match status" value="1"/>
</dbReference>
<dbReference type="InterPro" id="IPR000209">
    <property type="entry name" value="Peptidase_S8/S53_dom"/>
</dbReference>
<protein>
    <submittedName>
        <fullName evidence="8">S8 family serine peptidase</fullName>
    </submittedName>
</protein>
<keyword evidence="6" id="KW-0732">Signal</keyword>